<evidence type="ECO:0000256" key="6">
    <source>
        <dbReference type="ARBA" id="ARBA00022556"/>
    </source>
</evidence>
<keyword evidence="3" id="KW-1003">Cell membrane</keyword>
<keyword evidence="15" id="KW-1185">Reference proteome</keyword>
<dbReference type="OrthoDB" id="8908129at2"/>
<evidence type="ECO:0000313" key="14">
    <source>
        <dbReference type="EMBL" id="PWW11558.1"/>
    </source>
</evidence>
<keyword evidence="9 12" id="KW-1133">Transmembrane helix</keyword>
<evidence type="ECO:0000256" key="8">
    <source>
        <dbReference type="ARBA" id="ARBA00022985"/>
    </source>
</evidence>
<evidence type="ECO:0000256" key="11">
    <source>
        <dbReference type="ARBA" id="ARBA00023136"/>
    </source>
</evidence>
<dbReference type="RefSeq" id="WP_110024863.1">
    <property type="nucleotide sequence ID" value="NZ_QGTS01000002.1"/>
</dbReference>
<name>A0A317Q570_9ENTR</name>
<keyword evidence="8" id="KW-0448">Lipopolysaccharide biosynthesis</keyword>
<dbReference type="GO" id="GO:0005886">
    <property type="term" value="C:plasma membrane"/>
    <property type="evidence" value="ECO:0007669"/>
    <property type="project" value="UniProtKB-SubCell"/>
</dbReference>
<dbReference type="AlphaFoldDB" id="A0A317Q570"/>
<comment type="subcellular location">
    <subcellularLocation>
        <location evidence="1">Cell membrane</location>
        <topology evidence="1">Multi-pass membrane protein</topology>
    </subcellularLocation>
</comment>
<evidence type="ECO:0000256" key="2">
    <source>
        <dbReference type="ARBA" id="ARBA00022448"/>
    </source>
</evidence>
<dbReference type="Proteomes" id="UP000246744">
    <property type="component" value="Unassembled WGS sequence"/>
</dbReference>
<keyword evidence="5" id="KW-0997">Cell inner membrane</keyword>
<keyword evidence="11 12" id="KW-0472">Membrane</keyword>
<sequence length="117" mass="13011">MKWVILLFGVLSNASASVLIKYAMIPPRKFPTVNDISSLLNWPFWLGLCLYGLAFILYAASLSRLPLNIVHPILTVGSVAMVALFSSFILKEHFYWTTWVGIIIVILGVSLITARVS</sequence>
<reference evidence="14 15" key="1">
    <citation type="submission" date="2018-05" db="EMBL/GenBank/DDBJ databases">
        <title>Genomic Encyclopedia of Type Strains, Phase IV (KMG-IV): sequencing the most valuable type-strain genomes for metagenomic binning, comparative biology and taxonomic classification.</title>
        <authorList>
            <person name="Goeker M."/>
        </authorList>
    </citation>
    <scope>NUCLEOTIDE SEQUENCE [LARGE SCALE GENOMIC DNA]</scope>
    <source>
        <strain evidence="14 15">DSM 19579</strain>
    </source>
</reference>
<feature type="transmembrane region" description="Helical" evidence="12">
    <location>
        <begin position="96"/>
        <end position="114"/>
    </location>
</feature>
<dbReference type="InterPro" id="IPR037185">
    <property type="entry name" value="EmrE-like"/>
</dbReference>
<evidence type="ECO:0000313" key="15">
    <source>
        <dbReference type="Proteomes" id="UP000246744"/>
    </source>
</evidence>
<evidence type="ECO:0000256" key="10">
    <source>
        <dbReference type="ARBA" id="ARBA00023098"/>
    </source>
</evidence>
<keyword evidence="7 12" id="KW-0812">Transmembrane</keyword>
<dbReference type="GO" id="GO:0009103">
    <property type="term" value="P:lipopolysaccharide biosynthetic process"/>
    <property type="evidence" value="ECO:0007669"/>
    <property type="project" value="UniProtKB-KW"/>
</dbReference>
<feature type="transmembrane region" description="Helical" evidence="12">
    <location>
        <begin position="72"/>
        <end position="90"/>
    </location>
</feature>
<organism evidence="14 15">
    <name type="scientific">Mangrovibacter plantisponsor</name>
    <dbReference type="NCBI Taxonomy" id="451513"/>
    <lineage>
        <taxon>Bacteria</taxon>
        <taxon>Pseudomonadati</taxon>
        <taxon>Pseudomonadota</taxon>
        <taxon>Gammaproteobacteria</taxon>
        <taxon>Enterobacterales</taxon>
        <taxon>Enterobacteriaceae</taxon>
        <taxon>Mangrovibacter</taxon>
    </lineage>
</organism>
<evidence type="ECO:0000256" key="1">
    <source>
        <dbReference type="ARBA" id="ARBA00004651"/>
    </source>
</evidence>
<dbReference type="GO" id="GO:0022857">
    <property type="term" value="F:transmembrane transporter activity"/>
    <property type="evidence" value="ECO:0007669"/>
    <property type="project" value="InterPro"/>
</dbReference>
<evidence type="ECO:0000256" key="5">
    <source>
        <dbReference type="ARBA" id="ARBA00022519"/>
    </source>
</evidence>
<evidence type="ECO:0000256" key="7">
    <source>
        <dbReference type="ARBA" id="ARBA00022692"/>
    </source>
</evidence>
<dbReference type="InterPro" id="IPR000390">
    <property type="entry name" value="Small_drug/metabolite_transptr"/>
</dbReference>
<evidence type="ECO:0000256" key="12">
    <source>
        <dbReference type="SAM" id="Phobius"/>
    </source>
</evidence>
<keyword evidence="10" id="KW-0443">Lipid metabolism</keyword>
<proteinExistence type="predicted"/>
<dbReference type="Gene3D" id="1.10.3730.20">
    <property type="match status" value="1"/>
</dbReference>
<keyword evidence="4" id="KW-0444">Lipid biosynthesis</keyword>
<evidence type="ECO:0000256" key="4">
    <source>
        <dbReference type="ARBA" id="ARBA00022516"/>
    </source>
</evidence>
<feature type="transmembrane region" description="Helical" evidence="12">
    <location>
        <begin position="40"/>
        <end position="60"/>
    </location>
</feature>
<accession>A0A317Q570</accession>
<dbReference type="SUPFAM" id="SSF103481">
    <property type="entry name" value="Multidrug resistance efflux transporter EmrE"/>
    <property type="match status" value="1"/>
</dbReference>
<feature type="domain" description="EamA" evidence="13">
    <location>
        <begin position="23"/>
        <end position="113"/>
    </location>
</feature>
<dbReference type="PANTHER" id="PTHR30561">
    <property type="entry name" value="SMR FAMILY PROTON-DEPENDENT DRUG EFFLUX TRANSPORTER SUGE"/>
    <property type="match status" value="1"/>
</dbReference>
<dbReference type="GO" id="GO:0009245">
    <property type="term" value="P:lipid A biosynthetic process"/>
    <property type="evidence" value="ECO:0007669"/>
    <property type="project" value="UniProtKB-KW"/>
</dbReference>
<keyword evidence="6" id="KW-0441">Lipid A biosynthesis</keyword>
<dbReference type="PANTHER" id="PTHR30561:SF9">
    <property type="entry name" value="4-AMINO-4-DEOXY-L-ARABINOSE-PHOSPHOUNDECAPRENOL FLIPPASE SUBUNIT ARNF-RELATED"/>
    <property type="match status" value="1"/>
</dbReference>
<comment type="caution">
    <text evidence="14">The sequence shown here is derived from an EMBL/GenBank/DDBJ whole genome shotgun (WGS) entry which is preliminary data.</text>
</comment>
<dbReference type="InterPro" id="IPR000620">
    <property type="entry name" value="EamA_dom"/>
</dbReference>
<keyword evidence="2" id="KW-0813">Transport</keyword>
<evidence type="ECO:0000256" key="3">
    <source>
        <dbReference type="ARBA" id="ARBA00022475"/>
    </source>
</evidence>
<evidence type="ECO:0000256" key="9">
    <source>
        <dbReference type="ARBA" id="ARBA00022989"/>
    </source>
</evidence>
<gene>
    <name evidence="14" type="ORF">DES37_102164</name>
</gene>
<dbReference type="Pfam" id="PF00892">
    <property type="entry name" value="EamA"/>
    <property type="match status" value="1"/>
</dbReference>
<protein>
    <submittedName>
        <fullName evidence="14">Multidrug transporter EmrE-like cation transporter</fullName>
    </submittedName>
</protein>
<evidence type="ECO:0000259" key="13">
    <source>
        <dbReference type="Pfam" id="PF00892"/>
    </source>
</evidence>
<dbReference type="EMBL" id="QGTS01000002">
    <property type="protein sequence ID" value="PWW11558.1"/>
    <property type="molecule type" value="Genomic_DNA"/>
</dbReference>